<sequence>MDTCCLQRTVRLPVIPSELLDFQPRPPHCSQLAVLYMEDSTTRAIHAAILHSEPARAPSPLERQIRARCGRTMDTICGSRIRGRNGGSSMVDSILCGLIVVVMADPVSRWHQIMVVDHDRGGG</sequence>
<dbReference type="Proteomes" id="UP001153269">
    <property type="component" value="Unassembled WGS sequence"/>
</dbReference>
<protein>
    <submittedName>
        <fullName evidence="1">Uncharacterized protein</fullName>
    </submittedName>
</protein>
<proteinExistence type="predicted"/>
<name>A0A9N7YEA9_PLEPL</name>
<evidence type="ECO:0000313" key="2">
    <source>
        <dbReference type="Proteomes" id="UP001153269"/>
    </source>
</evidence>
<keyword evidence="2" id="KW-1185">Reference proteome</keyword>
<comment type="caution">
    <text evidence="1">The sequence shown here is derived from an EMBL/GenBank/DDBJ whole genome shotgun (WGS) entry which is preliminary data.</text>
</comment>
<dbReference type="AlphaFoldDB" id="A0A9N7YEA9"/>
<dbReference type="EMBL" id="CADEAL010001044">
    <property type="protein sequence ID" value="CAB1428340.1"/>
    <property type="molecule type" value="Genomic_DNA"/>
</dbReference>
<reference evidence="1" key="1">
    <citation type="submission" date="2020-03" db="EMBL/GenBank/DDBJ databases">
        <authorList>
            <person name="Weist P."/>
        </authorList>
    </citation>
    <scope>NUCLEOTIDE SEQUENCE</scope>
</reference>
<accession>A0A9N7YEA9</accession>
<gene>
    <name evidence="1" type="ORF">PLEPLA_LOCUS16306</name>
</gene>
<evidence type="ECO:0000313" key="1">
    <source>
        <dbReference type="EMBL" id="CAB1428340.1"/>
    </source>
</evidence>
<organism evidence="1 2">
    <name type="scientific">Pleuronectes platessa</name>
    <name type="common">European plaice</name>
    <dbReference type="NCBI Taxonomy" id="8262"/>
    <lineage>
        <taxon>Eukaryota</taxon>
        <taxon>Metazoa</taxon>
        <taxon>Chordata</taxon>
        <taxon>Craniata</taxon>
        <taxon>Vertebrata</taxon>
        <taxon>Euteleostomi</taxon>
        <taxon>Actinopterygii</taxon>
        <taxon>Neopterygii</taxon>
        <taxon>Teleostei</taxon>
        <taxon>Neoteleostei</taxon>
        <taxon>Acanthomorphata</taxon>
        <taxon>Carangaria</taxon>
        <taxon>Pleuronectiformes</taxon>
        <taxon>Pleuronectoidei</taxon>
        <taxon>Pleuronectidae</taxon>
        <taxon>Pleuronectes</taxon>
    </lineage>
</organism>